<dbReference type="EMBL" id="CABWLR010000001">
    <property type="protein sequence ID" value="VXA92712.1"/>
    <property type="molecule type" value="Genomic_DNA"/>
</dbReference>
<feature type="transmembrane region" description="Helical" evidence="1">
    <location>
        <begin position="61"/>
        <end position="81"/>
    </location>
</feature>
<reference evidence="2 3" key="1">
    <citation type="submission" date="2019-10" db="EMBL/GenBank/DDBJ databases">
        <authorList>
            <person name="Karimi E."/>
        </authorList>
    </citation>
    <scope>NUCLEOTIDE SEQUENCE [LARGE SCALE GENOMIC DNA]</scope>
    <source>
        <strain evidence="2">Maribacter sp. 151</strain>
    </source>
</reference>
<dbReference type="AlphaFoldDB" id="A0A653LKM2"/>
<accession>A0A653LKM2</accession>
<keyword evidence="1" id="KW-1133">Transmembrane helix</keyword>
<keyword evidence="1" id="KW-0812">Transmembrane</keyword>
<gene>
    <name evidence="2" type="ORF">MARI151_10061</name>
</gene>
<evidence type="ECO:0000256" key="1">
    <source>
        <dbReference type="SAM" id="Phobius"/>
    </source>
</evidence>
<evidence type="ECO:0000313" key="3">
    <source>
        <dbReference type="Proteomes" id="UP000430202"/>
    </source>
</evidence>
<feature type="transmembrane region" description="Helical" evidence="1">
    <location>
        <begin position="16"/>
        <end position="41"/>
    </location>
</feature>
<evidence type="ECO:0000313" key="2">
    <source>
        <dbReference type="EMBL" id="VXA92712.1"/>
    </source>
</evidence>
<dbReference type="RefSeq" id="WP_159301477.1">
    <property type="nucleotide sequence ID" value="NZ_LR733271.1"/>
</dbReference>
<keyword evidence="1" id="KW-0472">Membrane</keyword>
<proteinExistence type="predicted"/>
<organism evidence="2 3">
    <name type="scientific">Maribacter litoralis</name>
    <dbReference type="NCBI Taxonomy" id="2059726"/>
    <lineage>
        <taxon>Bacteria</taxon>
        <taxon>Pseudomonadati</taxon>
        <taxon>Bacteroidota</taxon>
        <taxon>Flavobacteriia</taxon>
        <taxon>Flavobacteriales</taxon>
        <taxon>Flavobacteriaceae</taxon>
        <taxon>Maribacter</taxon>
    </lineage>
</organism>
<sequence>MKREIRFKESQKFTQWWLWLIILAPMLLFVISTVITYVRLFTAQIPNDSGNVSMMWISNKISFAGLLPYFLYVLTVLFFAFTKLKVVVTNNEICIRHLIFFKKKISLTEIEESRITDYGFVGYGIRIARKYGTVYNVKGNQGVALTLKNGKRYLIGSQKAKELLQAISKK</sequence>
<protein>
    <submittedName>
        <fullName evidence="2">Uncharacterized protein</fullName>
    </submittedName>
</protein>
<dbReference type="Proteomes" id="UP000430202">
    <property type="component" value="Unassembled WGS sequence"/>
</dbReference>
<keyword evidence="3" id="KW-1185">Reference proteome</keyword>
<name>A0A653LKM2_9FLAO</name>